<gene>
    <name evidence="1" type="ORF">Tcan_06092</name>
</gene>
<reference evidence="1 2" key="1">
    <citation type="submission" date="2014-11" db="EMBL/GenBank/DDBJ databases">
        <title>Genetic blueprint of the zoonotic pathogen Toxocara canis.</title>
        <authorList>
            <person name="Zhu X.-Q."/>
            <person name="Korhonen P.K."/>
            <person name="Cai H."/>
            <person name="Young N.D."/>
            <person name="Nejsum P."/>
            <person name="von Samson-Himmelstjerna G."/>
            <person name="Boag P.R."/>
            <person name="Tan P."/>
            <person name="Li Q."/>
            <person name="Min J."/>
            <person name="Yang Y."/>
            <person name="Wang X."/>
            <person name="Fang X."/>
            <person name="Hall R.S."/>
            <person name="Hofmann A."/>
            <person name="Sternberg P.W."/>
            <person name="Jex A.R."/>
            <person name="Gasser R.B."/>
        </authorList>
    </citation>
    <scope>NUCLEOTIDE SEQUENCE [LARGE SCALE GENOMIC DNA]</scope>
    <source>
        <strain evidence="1">PN_DK_2014</strain>
    </source>
</reference>
<accession>A0A0B2VF56</accession>
<evidence type="ECO:0000313" key="1">
    <source>
        <dbReference type="EMBL" id="KHN80094.1"/>
    </source>
</evidence>
<dbReference type="Proteomes" id="UP000031036">
    <property type="component" value="Unassembled WGS sequence"/>
</dbReference>
<comment type="caution">
    <text evidence="1">The sequence shown here is derived from an EMBL/GenBank/DDBJ whole genome shotgun (WGS) entry which is preliminary data.</text>
</comment>
<evidence type="ECO:0000313" key="2">
    <source>
        <dbReference type="Proteomes" id="UP000031036"/>
    </source>
</evidence>
<proteinExistence type="predicted"/>
<protein>
    <submittedName>
        <fullName evidence="1">Uncharacterized protein</fullName>
    </submittedName>
</protein>
<sequence length="105" mass="11828">MPLQATDDNEQQASADTFIEICIITIITINSLCGSVTTHRVATDIVQTRIQAMTERASSQPVRCSRKWKHAYKGWATGMRTNLHNLICGRILSNRAWTCEKYASK</sequence>
<dbReference type="AlphaFoldDB" id="A0A0B2VF56"/>
<name>A0A0B2VF56_TOXCA</name>
<dbReference type="EMBL" id="JPKZ01001770">
    <property type="protein sequence ID" value="KHN80094.1"/>
    <property type="molecule type" value="Genomic_DNA"/>
</dbReference>
<organism evidence="1 2">
    <name type="scientific">Toxocara canis</name>
    <name type="common">Canine roundworm</name>
    <dbReference type="NCBI Taxonomy" id="6265"/>
    <lineage>
        <taxon>Eukaryota</taxon>
        <taxon>Metazoa</taxon>
        <taxon>Ecdysozoa</taxon>
        <taxon>Nematoda</taxon>
        <taxon>Chromadorea</taxon>
        <taxon>Rhabditida</taxon>
        <taxon>Spirurina</taxon>
        <taxon>Ascaridomorpha</taxon>
        <taxon>Ascaridoidea</taxon>
        <taxon>Toxocaridae</taxon>
        <taxon>Toxocara</taxon>
    </lineage>
</organism>
<keyword evidence="2" id="KW-1185">Reference proteome</keyword>